<feature type="domain" description="SsuA/THI5-like" evidence="2">
    <location>
        <begin position="74"/>
        <end position="278"/>
    </location>
</feature>
<evidence type="ECO:0000313" key="4">
    <source>
        <dbReference type="Proteomes" id="UP000293142"/>
    </source>
</evidence>
<proteinExistence type="predicted"/>
<dbReference type="GO" id="GO:0016740">
    <property type="term" value="F:transferase activity"/>
    <property type="evidence" value="ECO:0007669"/>
    <property type="project" value="UniProtKB-KW"/>
</dbReference>
<gene>
    <name evidence="3" type="ORF">EYB31_32540</name>
</gene>
<organism evidence="3 4">
    <name type="scientific">Paenibacillus thalictri</name>
    <dbReference type="NCBI Taxonomy" id="2527873"/>
    <lineage>
        <taxon>Bacteria</taxon>
        <taxon>Bacillati</taxon>
        <taxon>Bacillota</taxon>
        <taxon>Bacilli</taxon>
        <taxon>Bacillales</taxon>
        <taxon>Paenibacillaceae</taxon>
        <taxon>Paenibacillus</taxon>
    </lineage>
</organism>
<sequence>MLNTFNLKKSVSFKTASCVLAAVIAGAALLSGCSSSTPSASAPAPAPAGAGGASPAPAEKPLVKVTQVTNWFAQPEHGGNYTALAKGFYKEAGLDMTIQPGGPGVSATQIVGSGKAQFGMGSSDEVLLARERGIPIVAVMTVFQKSPQAMLVHKGQNIKSIADLNGHKVIVGSGVSFWEYFKKAYKLDKATELKYTGDLSMFLSDPASAVQSYITSEPYVLQKKGVETESLLNADFGFAPYANLMYTTETFLKEHPDQVKAFVEATIKGWNYYKDHWQEINPIIKKENPDNPEDVMEYSAKTLQPLVFGSDAEKNGVGYMTKERWEEMNKQLVDLGLLKAPQDVSKAFTTEFIPKK</sequence>
<evidence type="ECO:0000256" key="1">
    <source>
        <dbReference type="SAM" id="SignalP"/>
    </source>
</evidence>
<dbReference type="AlphaFoldDB" id="A0A4Q9DH57"/>
<dbReference type="OrthoDB" id="9815602at2"/>
<dbReference type="Proteomes" id="UP000293142">
    <property type="component" value="Unassembled WGS sequence"/>
</dbReference>
<dbReference type="PANTHER" id="PTHR31528">
    <property type="entry name" value="4-AMINO-5-HYDROXYMETHYL-2-METHYLPYRIMIDINE PHOSPHATE SYNTHASE THI11-RELATED"/>
    <property type="match status" value="1"/>
</dbReference>
<keyword evidence="3" id="KW-0808">Transferase</keyword>
<accession>A0A4Q9DH57</accession>
<dbReference type="GO" id="GO:0009228">
    <property type="term" value="P:thiamine biosynthetic process"/>
    <property type="evidence" value="ECO:0007669"/>
    <property type="project" value="InterPro"/>
</dbReference>
<dbReference type="PANTHER" id="PTHR31528:SF3">
    <property type="entry name" value="THIAMINE BIOSYNTHESIS PROTEIN HI_0357-RELATED"/>
    <property type="match status" value="1"/>
</dbReference>
<dbReference type="Gene3D" id="3.40.190.10">
    <property type="entry name" value="Periplasmic binding protein-like II"/>
    <property type="match status" value="2"/>
</dbReference>
<dbReference type="RefSeq" id="WP_131017689.1">
    <property type="nucleotide sequence ID" value="NZ_SIRE01000030.1"/>
</dbReference>
<dbReference type="SUPFAM" id="SSF53850">
    <property type="entry name" value="Periplasmic binding protein-like II"/>
    <property type="match status" value="1"/>
</dbReference>
<dbReference type="InterPro" id="IPR015168">
    <property type="entry name" value="SsuA/THI5"/>
</dbReference>
<evidence type="ECO:0000259" key="2">
    <source>
        <dbReference type="Pfam" id="PF09084"/>
    </source>
</evidence>
<feature type="chain" id="PRO_5039498921" evidence="1">
    <location>
        <begin position="22"/>
        <end position="356"/>
    </location>
</feature>
<name>A0A4Q9DH57_9BACL</name>
<dbReference type="EMBL" id="SIRE01000030">
    <property type="protein sequence ID" value="TBL70751.1"/>
    <property type="molecule type" value="Genomic_DNA"/>
</dbReference>
<keyword evidence="4" id="KW-1185">Reference proteome</keyword>
<reference evidence="3 4" key="1">
    <citation type="submission" date="2019-02" db="EMBL/GenBank/DDBJ databases">
        <title>Paenibacillus sp. nov., isolated from surface-sterilized tissue of Thalictrum simplex L.</title>
        <authorList>
            <person name="Tuo L."/>
        </authorList>
    </citation>
    <scope>NUCLEOTIDE SEQUENCE [LARGE SCALE GENOMIC DNA]</scope>
    <source>
        <strain evidence="3 4">N2SHLJ1</strain>
    </source>
</reference>
<comment type="caution">
    <text evidence="3">The sequence shown here is derived from an EMBL/GenBank/DDBJ whole genome shotgun (WGS) entry which is preliminary data.</text>
</comment>
<evidence type="ECO:0000313" key="3">
    <source>
        <dbReference type="EMBL" id="TBL70751.1"/>
    </source>
</evidence>
<dbReference type="InterPro" id="IPR027939">
    <property type="entry name" value="NMT1/THI5"/>
</dbReference>
<keyword evidence="1" id="KW-0732">Signal</keyword>
<dbReference type="Pfam" id="PF09084">
    <property type="entry name" value="NMT1"/>
    <property type="match status" value="1"/>
</dbReference>
<feature type="signal peptide" evidence="1">
    <location>
        <begin position="1"/>
        <end position="21"/>
    </location>
</feature>
<protein>
    <submittedName>
        <fullName evidence="3">Myristoyl transferase</fullName>
    </submittedName>
</protein>